<gene>
    <name evidence="2" type="ORF">JYK00_01255</name>
</gene>
<keyword evidence="1" id="KW-0175">Coiled coil</keyword>
<organism evidence="2 3">
    <name type="scientific">Thermosipho ferrireducens</name>
    <dbReference type="NCBI Taxonomy" id="2571116"/>
    <lineage>
        <taxon>Bacteria</taxon>
        <taxon>Thermotogati</taxon>
        <taxon>Thermotogota</taxon>
        <taxon>Thermotogae</taxon>
        <taxon>Thermotogales</taxon>
        <taxon>Fervidobacteriaceae</taxon>
        <taxon>Thermosipho</taxon>
    </lineage>
</organism>
<dbReference type="Proteomes" id="UP000671862">
    <property type="component" value="Chromosome"/>
</dbReference>
<evidence type="ECO:0000256" key="1">
    <source>
        <dbReference type="SAM" id="Coils"/>
    </source>
</evidence>
<sequence>MGIGEVLDKQVKAVDNIIESFKGAQRALIEREIDKLSFYVVKVEEASLEFEKLEEEIIERAKKHGFNSVKEFIESEKDEEAFLKLSHLIEKLNALTITMESFKEMLDFENRYFEFLKMAYRGWEGTKTNYSKSGYSAKNSSVLNKTT</sequence>
<reference evidence="2 3" key="1">
    <citation type="submission" date="2021-03" db="EMBL/GenBank/DDBJ databases">
        <title>Thermosipho ferrireducens sp.nov., an anaerobic thermophilic iron-reducing bacterium isolated from a deep-sea hydrothermal sulfide deposits.</title>
        <authorList>
            <person name="Zeng X."/>
            <person name="Chen Y."/>
            <person name="Shao Z."/>
        </authorList>
    </citation>
    <scope>NUCLEOTIDE SEQUENCE [LARGE SCALE GENOMIC DNA]</scope>
    <source>
        <strain evidence="2 3">JL129W03</strain>
    </source>
</reference>
<name>A0ABX7S6J1_9BACT</name>
<evidence type="ECO:0000313" key="2">
    <source>
        <dbReference type="EMBL" id="QTA38197.1"/>
    </source>
</evidence>
<evidence type="ECO:0008006" key="4">
    <source>
        <dbReference type="Google" id="ProtNLM"/>
    </source>
</evidence>
<keyword evidence="3" id="KW-1185">Reference proteome</keyword>
<dbReference type="EMBL" id="CP071446">
    <property type="protein sequence ID" value="QTA38197.1"/>
    <property type="molecule type" value="Genomic_DNA"/>
</dbReference>
<dbReference type="RefSeq" id="WP_207566918.1">
    <property type="nucleotide sequence ID" value="NZ_CP071446.1"/>
</dbReference>
<proteinExistence type="predicted"/>
<feature type="coiled-coil region" evidence="1">
    <location>
        <begin position="36"/>
        <end position="63"/>
    </location>
</feature>
<evidence type="ECO:0000313" key="3">
    <source>
        <dbReference type="Proteomes" id="UP000671862"/>
    </source>
</evidence>
<protein>
    <recommendedName>
        <fullName evidence="4">Flagellar protein FlgN</fullName>
    </recommendedName>
</protein>
<accession>A0ABX7S6J1</accession>